<dbReference type="GO" id="GO:0005886">
    <property type="term" value="C:plasma membrane"/>
    <property type="evidence" value="ECO:0007669"/>
    <property type="project" value="UniProtKB-SubCell"/>
</dbReference>
<proteinExistence type="predicted"/>
<evidence type="ECO:0000313" key="9">
    <source>
        <dbReference type="EMBL" id="PKW26433.1"/>
    </source>
</evidence>
<accession>A0A2N3YHV0</accession>
<keyword evidence="10" id="KW-1185">Reference proteome</keyword>
<evidence type="ECO:0000256" key="6">
    <source>
        <dbReference type="SAM" id="MobiDB-lite"/>
    </source>
</evidence>
<evidence type="ECO:0000256" key="2">
    <source>
        <dbReference type="ARBA" id="ARBA00022475"/>
    </source>
</evidence>
<gene>
    <name evidence="9" type="ORF">ATL31_1244</name>
</gene>
<keyword evidence="5 7" id="KW-0472">Membrane</keyword>
<evidence type="ECO:0000256" key="1">
    <source>
        <dbReference type="ARBA" id="ARBA00004651"/>
    </source>
</evidence>
<dbReference type="Proteomes" id="UP000233781">
    <property type="component" value="Unassembled WGS sequence"/>
</dbReference>
<dbReference type="OrthoDB" id="3298527at2"/>
<feature type="region of interest" description="Disordered" evidence="6">
    <location>
        <begin position="62"/>
        <end position="105"/>
    </location>
</feature>
<comment type="caution">
    <text evidence="9">The sequence shown here is derived from an EMBL/GenBank/DDBJ whole genome shotgun (WGS) entry which is preliminary data.</text>
</comment>
<keyword evidence="3 7" id="KW-0812">Transmembrane</keyword>
<evidence type="ECO:0000259" key="8">
    <source>
        <dbReference type="Pfam" id="PF13396"/>
    </source>
</evidence>
<organism evidence="9 10">
    <name type="scientific">Phycicoccus duodecadis</name>
    <dbReference type="NCBI Taxonomy" id="173053"/>
    <lineage>
        <taxon>Bacteria</taxon>
        <taxon>Bacillati</taxon>
        <taxon>Actinomycetota</taxon>
        <taxon>Actinomycetes</taxon>
        <taxon>Micrococcales</taxon>
        <taxon>Intrasporangiaceae</taxon>
        <taxon>Phycicoccus</taxon>
    </lineage>
</organism>
<comment type="subcellular location">
    <subcellularLocation>
        <location evidence="1">Cell membrane</location>
        <topology evidence="1">Multi-pass membrane protein</topology>
    </subcellularLocation>
</comment>
<dbReference type="RefSeq" id="WP_101395000.1">
    <property type="nucleotide sequence ID" value="NZ_PJNE01000001.1"/>
</dbReference>
<feature type="transmembrane region" description="Helical" evidence="7">
    <location>
        <begin position="35"/>
        <end position="55"/>
    </location>
</feature>
<sequence>MLRYLPLILSLALTIYCLVDCIQTDDLLVRNLPKIAWLLLVLLFPVIGPVAWLVAGRPSREAATQAGLTQQERWDLDRRRRGQGNGPGPRPPRGPDDDPEFLRGL</sequence>
<reference evidence="9 10" key="1">
    <citation type="submission" date="2017-12" db="EMBL/GenBank/DDBJ databases">
        <title>Sequencing the genomes of 1000 Actinobacteria strains.</title>
        <authorList>
            <person name="Klenk H.-P."/>
        </authorList>
    </citation>
    <scope>NUCLEOTIDE SEQUENCE [LARGE SCALE GENOMIC DNA]</scope>
    <source>
        <strain evidence="9 10">DSM 12806</strain>
    </source>
</reference>
<dbReference type="InterPro" id="IPR027379">
    <property type="entry name" value="CLS_N"/>
</dbReference>
<evidence type="ECO:0000256" key="5">
    <source>
        <dbReference type="ARBA" id="ARBA00023136"/>
    </source>
</evidence>
<keyword evidence="4 7" id="KW-1133">Transmembrane helix</keyword>
<dbReference type="AlphaFoldDB" id="A0A2N3YHV0"/>
<evidence type="ECO:0000256" key="7">
    <source>
        <dbReference type="SAM" id="Phobius"/>
    </source>
</evidence>
<dbReference type="Pfam" id="PF13396">
    <property type="entry name" value="PLDc_N"/>
    <property type="match status" value="1"/>
</dbReference>
<evidence type="ECO:0000256" key="4">
    <source>
        <dbReference type="ARBA" id="ARBA00022989"/>
    </source>
</evidence>
<name>A0A2N3YHV0_9MICO</name>
<dbReference type="EMBL" id="PJNE01000001">
    <property type="protein sequence ID" value="PKW26433.1"/>
    <property type="molecule type" value="Genomic_DNA"/>
</dbReference>
<keyword evidence="2" id="KW-1003">Cell membrane</keyword>
<feature type="domain" description="Cardiolipin synthase N-terminal" evidence="8">
    <location>
        <begin position="12"/>
        <end position="57"/>
    </location>
</feature>
<evidence type="ECO:0000313" key="10">
    <source>
        <dbReference type="Proteomes" id="UP000233781"/>
    </source>
</evidence>
<evidence type="ECO:0000256" key="3">
    <source>
        <dbReference type="ARBA" id="ARBA00022692"/>
    </source>
</evidence>
<protein>
    <submittedName>
        <fullName evidence="9">Phospholipase D-like protein</fullName>
    </submittedName>
</protein>